<protein>
    <submittedName>
        <fullName evidence="2">Msr3733 protein</fullName>
    </submittedName>
</protein>
<gene>
    <name evidence="2" type="ordered locus">msr3733</name>
</gene>
<name>Q98FK5_RHILO</name>
<sequence>MMLMQSAPPRQKRQVPSLRDGEPLVAAKLQDPSK</sequence>
<evidence type="ECO:0000313" key="3">
    <source>
        <dbReference type="Proteomes" id="UP000000552"/>
    </source>
</evidence>
<accession>Q98FK5</accession>
<proteinExistence type="predicted"/>
<evidence type="ECO:0000313" key="2">
    <source>
        <dbReference type="EMBL" id="BAB50562.1"/>
    </source>
</evidence>
<dbReference type="EMBL" id="BA000012">
    <property type="protein sequence ID" value="BAB50562.1"/>
    <property type="molecule type" value="Genomic_DNA"/>
</dbReference>
<dbReference type="HOGENOM" id="CLU_3375592_0_0_5"/>
<organism evidence="2 3">
    <name type="scientific">Mesorhizobium japonicum (strain LMG 29417 / CECT 9101 / MAFF 303099)</name>
    <name type="common">Mesorhizobium loti (strain MAFF 303099)</name>
    <dbReference type="NCBI Taxonomy" id="266835"/>
    <lineage>
        <taxon>Bacteria</taxon>
        <taxon>Pseudomonadati</taxon>
        <taxon>Pseudomonadota</taxon>
        <taxon>Alphaproteobacteria</taxon>
        <taxon>Hyphomicrobiales</taxon>
        <taxon>Phyllobacteriaceae</taxon>
        <taxon>Mesorhizobium</taxon>
    </lineage>
</organism>
<reference evidence="2 3" key="1">
    <citation type="journal article" date="2000" name="DNA Res.">
        <title>Complete genome structure of the nitrogen-fixing symbiotic bacterium Mesorhizobium loti.</title>
        <authorList>
            <person name="Kaneko T."/>
            <person name="Nakamura Y."/>
            <person name="Sato S."/>
            <person name="Asamizu E."/>
            <person name="Kato T."/>
            <person name="Sasamoto S."/>
            <person name="Watanabe A."/>
            <person name="Idesawa K."/>
            <person name="Ishikawa A."/>
            <person name="Kawashima K."/>
            <person name="Kimura T."/>
            <person name="Kishida Y."/>
            <person name="Kiyokawa C."/>
            <person name="Kohara M."/>
            <person name="Matsumoto M."/>
            <person name="Matsuno A."/>
            <person name="Mochizuki Y."/>
            <person name="Nakayama S."/>
            <person name="Nakazaki N."/>
            <person name="Shimpo S."/>
            <person name="Sugimoto M."/>
            <person name="Takeuchi C."/>
            <person name="Yamada M."/>
            <person name="Tabata S."/>
        </authorList>
    </citation>
    <scope>NUCLEOTIDE SEQUENCE [LARGE SCALE GENOMIC DNA]</scope>
    <source>
        <strain evidence="3">LMG 29417 / CECT 9101 / MAFF 303099</strain>
    </source>
</reference>
<evidence type="ECO:0000256" key="1">
    <source>
        <dbReference type="SAM" id="MobiDB-lite"/>
    </source>
</evidence>
<dbReference type="Proteomes" id="UP000000552">
    <property type="component" value="Chromosome"/>
</dbReference>
<dbReference type="KEGG" id="mlo:msr3733"/>
<feature type="region of interest" description="Disordered" evidence="1">
    <location>
        <begin position="1"/>
        <end position="34"/>
    </location>
</feature>
<dbReference type="AlphaFoldDB" id="Q98FK5"/>